<dbReference type="KEGG" id="eke:EK0264_00040"/>
<dbReference type="GO" id="GO:0019700">
    <property type="term" value="P:organic phosphonate catabolic process"/>
    <property type="evidence" value="ECO:0007669"/>
    <property type="project" value="InterPro"/>
</dbReference>
<dbReference type="NCBIfam" id="NF011990">
    <property type="entry name" value="PRK15446.2-6"/>
    <property type="match status" value="1"/>
</dbReference>
<dbReference type="InterPro" id="IPR032466">
    <property type="entry name" value="Metal_Hydrolase"/>
</dbReference>
<dbReference type="Proteomes" id="UP000463857">
    <property type="component" value="Chromosome"/>
</dbReference>
<dbReference type="OrthoDB" id="9803027at2"/>
<dbReference type="Gene3D" id="2.30.40.10">
    <property type="entry name" value="Urease, subunit C, domain 1"/>
    <property type="match status" value="1"/>
</dbReference>
<dbReference type="GO" id="GO:0016810">
    <property type="term" value="F:hydrolase activity, acting on carbon-nitrogen (but not peptide) bonds"/>
    <property type="evidence" value="ECO:0007669"/>
    <property type="project" value="InterPro"/>
</dbReference>
<protein>
    <submittedName>
        <fullName evidence="2">Alpha-D-ribose 1-methylphosphonate 5-triphosphate diphosphatase</fullName>
        <ecNumber evidence="2">3.6.1.63</ecNumber>
    </submittedName>
</protein>
<dbReference type="Gene3D" id="3.20.20.140">
    <property type="entry name" value="Metal-dependent hydrolases"/>
    <property type="match status" value="1"/>
</dbReference>
<reference evidence="2 3" key="1">
    <citation type="journal article" date="2018" name="Int. J. Syst. Evol. Microbiol.">
        <title>Epidermidibacterium keratini gen. nov., sp. nov., a member of the family Sporichthyaceae, isolated from keratin epidermis.</title>
        <authorList>
            <person name="Lee D.G."/>
            <person name="Trujillo M.E."/>
            <person name="Kang S."/>
            <person name="Nam J.J."/>
            <person name="Kim Y.J."/>
        </authorList>
    </citation>
    <scope>NUCLEOTIDE SEQUENCE [LARGE SCALE GENOMIC DNA]</scope>
    <source>
        <strain evidence="2 3">EPI-7</strain>
    </source>
</reference>
<evidence type="ECO:0000259" key="1">
    <source>
        <dbReference type="Pfam" id="PF01979"/>
    </source>
</evidence>
<gene>
    <name evidence="2" type="ORF">EK0264_00040</name>
</gene>
<dbReference type="RefSeq" id="WP_159541748.1">
    <property type="nucleotide sequence ID" value="NZ_CP047156.1"/>
</dbReference>
<dbReference type="PIRSF" id="PIRSF038971">
    <property type="entry name" value="PhnM"/>
    <property type="match status" value="1"/>
</dbReference>
<evidence type="ECO:0000313" key="2">
    <source>
        <dbReference type="EMBL" id="QHB98848.1"/>
    </source>
</evidence>
<dbReference type="InterPro" id="IPR006680">
    <property type="entry name" value="Amidohydro-rel"/>
</dbReference>
<evidence type="ECO:0000313" key="3">
    <source>
        <dbReference type="Proteomes" id="UP000463857"/>
    </source>
</evidence>
<keyword evidence="3" id="KW-1185">Reference proteome</keyword>
<dbReference type="SUPFAM" id="SSF51338">
    <property type="entry name" value="Composite domain of metallo-dependent hydrolases"/>
    <property type="match status" value="1"/>
</dbReference>
<dbReference type="InParanoid" id="A0A7M3T500"/>
<sequence>MSWTYAAPPANYAIRNVRAVLPDRIVDDAAVVVRDGRIASVESSRSITDAEVDGGGMLLMPGFVDIHTDALEKERMPRPNAELPWEFAIASFESKLVGAGITTVFHGAGFQHHSAHGKERSVGLAQQMCDHVAQAPGNRVDHRVLHRLDIRSQPGVDALRAHLQSLGDTDVPPLVSHEDHTPGQGQYVDRTKMEQFIQFYEDKTDDEARAQVDGLIAEAQRTEPVREATLRWLGELAHAGRIRLVGHDPDTIDVVDAMRARGVSASEFPTTLEAARHSRELGLDNVAGAPNVLRGRSHAGNVSAGELVAAGLVDALASDYLPSGLLAAAWSLTANGLTTLPQAVGLITSGPAHVAGLKDRGRLEAGLRADLVLVDDRHHRWPQPIATLTSSGADVTAGSLV</sequence>
<dbReference type="EMBL" id="CP047156">
    <property type="protein sequence ID" value="QHB98848.1"/>
    <property type="molecule type" value="Genomic_DNA"/>
</dbReference>
<proteinExistence type="predicted"/>
<dbReference type="NCBIfam" id="NF011987">
    <property type="entry name" value="PRK15446.2-3"/>
    <property type="match status" value="1"/>
</dbReference>
<dbReference type="EC" id="3.6.1.63" evidence="2"/>
<name>A0A7M3T500_9ACTN</name>
<keyword evidence="2" id="KW-0378">Hydrolase</keyword>
<dbReference type="PANTHER" id="PTHR43135:SF3">
    <property type="entry name" value="ALPHA-D-RIBOSE 1-METHYLPHOSPHONATE 5-TRIPHOSPHATE DIPHOSPHATASE"/>
    <property type="match status" value="1"/>
</dbReference>
<dbReference type="AlphaFoldDB" id="A0A7M3T500"/>
<dbReference type="Pfam" id="PF01979">
    <property type="entry name" value="Amidohydro_1"/>
    <property type="match status" value="1"/>
</dbReference>
<dbReference type="InterPro" id="IPR011059">
    <property type="entry name" value="Metal-dep_hydrolase_composite"/>
</dbReference>
<dbReference type="SUPFAM" id="SSF51556">
    <property type="entry name" value="Metallo-dependent hydrolases"/>
    <property type="match status" value="1"/>
</dbReference>
<dbReference type="NCBIfam" id="NF011984">
    <property type="entry name" value="PRK15446.1-5"/>
    <property type="match status" value="1"/>
</dbReference>
<dbReference type="PANTHER" id="PTHR43135">
    <property type="entry name" value="ALPHA-D-RIBOSE 1-METHYLPHOSPHONATE 5-TRIPHOSPHATE DIPHOSPHATASE"/>
    <property type="match status" value="1"/>
</dbReference>
<dbReference type="InterPro" id="IPR051781">
    <property type="entry name" value="Metallo-dep_Hydrolase"/>
</dbReference>
<feature type="domain" description="Amidohydrolase-related" evidence="1">
    <location>
        <begin position="59"/>
        <end position="383"/>
    </location>
</feature>
<accession>A0A7M3T500</accession>
<organism evidence="2 3">
    <name type="scientific">Epidermidibacterium keratini</name>
    <dbReference type="NCBI Taxonomy" id="1891644"/>
    <lineage>
        <taxon>Bacteria</taxon>
        <taxon>Bacillati</taxon>
        <taxon>Actinomycetota</taxon>
        <taxon>Actinomycetes</taxon>
        <taxon>Sporichthyales</taxon>
        <taxon>Sporichthyaceae</taxon>
        <taxon>Epidermidibacterium</taxon>
    </lineage>
</organism>
<dbReference type="InterPro" id="IPR012696">
    <property type="entry name" value="PhnM"/>
</dbReference>